<evidence type="ECO:0000313" key="3">
    <source>
        <dbReference type="Proteomes" id="UP000321484"/>
    </source>
</evidence>
<dbReference type="AlphaFoldDB" id="A0A511Z0K9"/>
<feature type="transmembrane region" description="Helical" evidence="1">
    <location>
        <begin position="474"/>
        <end position="499"/>
    </location>
</feature>
<keyword evidence="1" id="KW-0812">Transmembrane</keyword>
<name>A0A511Z0K9_9CELL</name>
<organism evidence="2 3">
    <name type="scientific">Actinotalea fermentans</name>
    <dbReference type="NCBI Taxonomy" id="43671"/>
    <lineage>
        <taxon>Bacteria</taxon>
        <taxon>Bacillati</taxon>
        <taxon>Actinomycetota</taxon>
        <taxon>Actinomycetes</taxon>
        <taxon>Micrococcales</taxon>
        <taxon>Cellulomonadaceae</taxon>
        <taxon>Actinotalea</taxon>
    </lineage>
</organism>
<evidence type="ECO:0000313" key="2">
    <source>
        <dbReference type="EMBL" id="GEN80973.1"/>
    </source>
</evidence>
<dbReference type="Proteomes" id="UP000321484">
    <property type="component" value="Unassembled WGS sequence"/>
</dbReference>
<reference evidence="2 3" key="1">
    <citation type="submission" date="2019-07" db="EMBL/GenBank/DDBJ databases">
        <title>Whole genome shotgun sequence of Actinotalea fermentans NBRC 105374.</title>
        <authorList>
            <person name="Hosoyama A."/>
            <person name="Uohara A."/>
            <person name="Ohji S."/>
            <person name="Ichikawa N."/>
        </authorList>
    </citation>
    <scope>NUCLEOTIDE SEQUENCE [LARGE SCALE GENOMIC DNA]</scope>
    <source>
        <strain evidence="2 3">NBRC 105374</strain>
    </source>
</reference>
<feature type="transmembrane region" description="Helical" evidence="1">
    <location>
        <begin position="307"/>
        <end position="326"/>
    </location>
</feature>
<feature type="transmembrane region" description="Helical" evidence="1">
    <location>
        <begin position="129"/>
        <end position="154"/>
    </location>
</feature>
<feature type="transmembrane region" description="Helical" evidence="1">
    <location>
        <begin position="356"/>
        <end position="378"/>
    </location>
</feature>
<keyword evidence="1" id="KW-1133">Transmembrane helix</keyword>
<feature type="transmembrane region" description="Helical" evidence="1">
    <location>
        <begin position="25"/>
        <end position="42"/>
    </location>
</feature>
<proteinExistence type="predicted"/>
<feature type="transmembrane region" description="Helical" evidence="1">
    <location>
        <begin position="250"/>
        <end position="272"/>
    </location>
</feature>
<gene>
    <name evidence="2" type="ORF">AFE02nite_27070</name>
</gene>
<feature type="transmembrane region" description="Helical" evidence="1">
    <location>
        <begin position="447"/>
        <end position="467"/>
    </location>
</feature>
<keyword evidence="1" id="KW-0472">Membrane</keyword>
<evidence type="ECO:0000256" key="1">
    <source>
        <dbReference type="SAM" id="Phobius"/>
    </source>
</evidence>
<sequence length="547" mass="56318">MTRTTSRPLAGTGRLVRLALRRDRIILPVWIASIAAIAWMVIGSYEATVGGEAERMSTAAFAAGNPMARMFDGPAAGYDLGAMVMVESYQVLAILAALMTAQAVVRHTRQDEETGRAELLGSAVVGRHARLTAALVVALGANVALGATITAVLAGTGYTGAGALISGVSVAGLGWVFAGLAGIGAQVFSTARGANAAVGVGLGVAFLVRAVGDLLGDVAANGVAVVSAWPSWLSPLGWGQQMRPYYEDNWWITGLFLALTAVLVAVAVALAARRDVGPGMVPARTGPRCAAPTLLHSLGLAWRLQRGIFVTWLVGLVTMGAALGPMGESAEELISENAQMYELLERLSPGAGVVDLYFAFSMAIFGIAAAGYTVQALLRMRAEEVSGRLEPVLATATGRRRWLAGHVLIAAAGTAVILALTGVASGLTYGAAAGDWSVMGDPLTGALVQLPATFALGAFVLALFGLLPRLSGPLAWASLALALVVGQLGSLLDLPQWVLDVSPFTHVPLVPADPFEATPVLWLTAVALALGAVGFAAFRRRDLAIGA</sequence>
<feature type="transmembrane region" description="Helical" evidence="1">
    <location>
        <begin position="407"/>
        <end position="427"/>
    </location>
</feature>
<feature type="transmembrane region" description="Helical" evidence="1">
    <location>
        <begin position="160"/>
        <end position="181"/>
    </location>
</feature>
<keyword evidence="3" id="KW-1185">Reference proteome</keyword>
<feature type="transmembrane region" description="Helical" evidence="1">
    <location>
        <begin position="193"/>
        <end position="212"/>
    </location>
</feature>
<comment type="caution">
    <text evidence="2">The sequence shown here is derived from an EMBL/GenBank/DDBJ whole genome shotgun (WGS) entry which is preliminary data.</text>
</comment>
<dbReference type="EMBL" id="BJYK01000009">
    <property type="protein sequence ID" value="GEN80973.1"/>
    <property type="molecule type" value="Genomic_DNA"/>
</dbReference>
<accession>A0A511Z0K9</accession>
<feature type="transmembrane region" description="Helical" evidence="1">
    <location>
        <begin position="519"/>
        <end position="538"/>
    </location>
</feature>
<protein>
    <submittedName>
        <fullName evidence="2">Exporter of polyketide antibiotics</fullName>
    </submittedName>
</protein>